<reference evidence="1 2" key="1">
    <citation type="submission" date="2019-10" db="EMBL/GenBank/DDBJ databases">
        <title>Whole genome shotgun sequence of Acrocarpospora corrugata NBRC 13972.</title>
        <authorList>
            <person name="Ichikawa N."/>
            <person name="Kimura A."/>
            <person name="Kitahashi Y."/>
            <person name="Komaki H."/>
            <person name="Oguchi A."/>
        </authorList>
    </citation>
    <scope>NUCLEOTIDE SEQUENCE [LARGE SCALE GENOMIC DNA]</scope>
    <source>
        <strain evidence="1 2">NBRC 13972</strain>
    </source>
</reference>
<dbReference type="RefSeq" id="WP_155342177.1">
    <property type="nucleotide sequence ID" value="NZ_BAAABN010000100.1"/>
</dbReference>
<gene>
    <name evidence="1" type="ORF">Acor_83360</name>
</gene>
<protein>
    <submittedName>
        <fullName evidence="1">Uncharacterized protein</fullName>
    </submittedName>
</protein>
<evidence type="ECO:0000313" key="2">
    <source>
        <dbReference type="Proteomes" id="UP000334990"/>
    </source>
</evidence>
<name>A0A5M3WB46_9ACTN</name>
<dbReference type="EMBL" id="BLAD01000144">
    <property type="protein sequence ID" value="GES06267.1"/>
    <property type="molecule type" value="Genomic_DNA"/>
</dbReference>
<dbReference type="Proteomes" id="UP000334990">
    <property type="component" value="Unassembled WGS sequence"/>
</dbReference>
<keyword evidence="2" id="KW-1185">Reference proteome</keyword>
<proteinExistence type="predicted"/>
<organism evidence="1 2">
    <name type="scientific">Acrocarpospora corrugata</name>
    <dbReference type="NCBI Taxonomy" id="35763"/>
    <lineage>
        <taxon>Bacteria</taxon>
        <taxon>Bacillati</taxon>
        <taxon>Actinomycetota</taxon>
        <taxon>Actinomycetes</taxon>
        <taxon>Streptosporangiales</taxon>
        <taxon>Streptosporangiaceae</taxon>
        <taxon>Acrocarpospora</taxon>
    </lineage>
</organism>
<evidence type="ECO:0000313" key="1">
    <source>
        <dbReference type="EMBL" id="GES06267.1"/>
    </source>
</evidence>
<accession>A0A5M3WB46</accession>
<sequence length="64" mass="6758">MTRRKSVEWNITGANVTGTVVHGDAEIDANGDLIGDDAVTAVTLTGKALQDYLNGLAEEKDGNR</sequence>
<dbReference type="AlphaFoldDB" id="A0A5M3WB46"/>
<comment type="caution">
    <text evidence="1">The sequence shown here is derived from an EMBL/GenBank/DDBJ whole genome shotgun (WGS) entry which is preliminary data.</text>
</comment>